<reference evidence="3 4" key="1">
    <citation type="journal article" date="2019" name="Microbiome">
        <title>Annotated bacterial chromosomes from frame-shift-corrected long-read metagenomic data.</title>
        <authorList>
            <person name="Arumugam K."/>
            <person name="Bagci C."/>
            <person name="Bessarab I."/>
            <person name="Beier S."/>
            <person name="Buchfink B."/>
            <person name="Gorska A."/>
            <person name="Qiu G."/>
            <person name="Huson D.H."/>
            <person name="Williams R.B.H."/>
        </authorList>
    </citation>
    <scope>NUCLEOTIDE SEQUENCE [LARGE SCALE GENOMIC DNA]</scope>
    <source>
        <strain evidence="3">SSA1</strain>
    </source>
</reference>
<dbReference type="AlphaFoldDB" id="A0A7D5SC54"/>
<name>A0A7D5SC54_9PROT</name>
<gene>
    <name evidence="3" type="ORF">HWD57_01230</name>
</gene>
<dbReference type="Pfam" id="PF13005">
    <property type="entry name" value="zf-IS66"/>
    <property type="match status" value="1"/>
</dbReference>
<keyword evidence="3" id="KW-0863">Zinc-finger</keyword>
<feature type="compositionally biased region" description="Basic and acidic residues" evidence="1">
    <location>
        <begin position="39"/>
        <end position="48"/>
    </location>
</feature>
<dbReference type="InterPro" id="IPR024474">
    <property type="entry name" value="Znf_dom_IS66"/>
</dbReference>
<dbReference type="GO" id="GO:0008270">
    <property type="term" value="F:zinc ion binding"/>
    <property type="evidence" value="ECO:0007669"/>
    <property type="project" value="UniProtKB-KW"/>
</dbReference>
<organism evidence="3 4">
    <name type="scientific">Candidatus Accumulibacter cognatus</name>
    <dbReference type="NCBI Taxonomy" id="2954383"/>
    <lineage>
        <taxon>Bacteria</taxon>
        <taxon>Pseudomonadati</taxon>
        <taxon>Pseudomonadota</taxon>
        <taxon>Betaproteobacteria</taxon>
        <taxon>Candidatus Accumulibacter</taxon>
    </lineage>
</organism>
<feature type="region of interest" description="Disordered" evidence="1">
    <location>
        <begin position="27"/>
        <end position="48"/>
    </location>
</feature>
<feature type="domain" description="Transposase IS66 zinc-finger binding" evidence="2">
    <location>
        <begin position="68"/>
        <end position="107"/>
    </location>
</feature>
<keyword evidence="3" id="KW-0862">Zinc</keyword>
<evidence type="ECO:0000256" key="1">
    <source>
        <dbReference type="SAM" id="MobiDB-lite"/>
    </source>
</evidence>
<evidence type="ECO:0000259" key="2">
    <source>
        <dbReference type="Pfam" id="PF13005"/>
    </source>
</evidence>
<accession>A0A7D5SC54</accession>
<evidence type="ECO:0000313" key="3">
    <source>
        <dbReference type="EMBL" id="QLH48564.1"/>
    </source>
</evidence>
<proteinExistence type="predicted"/>
<dbReference type="KEGG" id="acog:HWD57_01230"/>
<evidence type="ECO:0000313" key="4">
    <source>
        <dbReference type="Proteomes" id="UP000509684"/>
    </source>
</evidence>
<protein>
    <submittedName>
        <fullName evidence="3">IS66 family transposase zinc-finger binding domain-containing protein</fullName>
    </submittedName>
</protein>
<keyword evidence="3" id="KW-0479">Metal-binding</keyword>
<dbReference type="Proteomes" id="UP000509684">
    <property type="component" value="Chromosome"/>
</dbReference>
<sequence>MAAAERNLFDKTRATGLAACKARLNEPRQAAAMGPHQPPTEKLKRESGGRLPFPEQLPRVEHLHKPSTCPFGQCGQALEQIGEDVTEKLIVPAEFFVGRRIYPQYACLPSETLLPAPAIASVVRGGLAASAWLAWWTRGMVSKYVDHQQIRVNHYYHNDIFISDCPAFQRESAASGGLLPPIRFRPPGRTWAEAVR</sequence>
<dbReference type="EMBL" id="CP058708">
    <property type="protein sequence ID" value="QLH48564.1"/>
    <property type="molecule type" value="Genomic_DNA"/>
</dbReference>